<dbReference type="GO" id="GO:0005840">
    <property type="term" value="C:ribosome"/>
    <property type="evidence" value="ECO:0007669"/>
    <property type="project" value="UniProtKB-KW"/>
</dbReference>
<feature type="domain" description="N-acetyltransferase" evidence="3">
    <location>
        <begin position="7"/>
        <end position="177"/>
    </location>
</feature>
<evidence type="ECO:0000313" key="5">
    <source>
        <dbReference type="Proteomes" id="UP000242849"/>
    </source>
</evidence>
<dbReference type="CDD" id="cd04301">
    <property type="entry name" value="NAT_SF"/>
    <property type="match status" value="1"/>
</dbReference>
<dbReference type="InterPro" id="IPR050832">
    <property type="entry name" value="Bact_Acetyltransf"/>
</dbReference>
<dbReference type="Proteomes" id="UP000242849">
    <property type="component" value="Unassembled WGS sequence"/>
</dbReference>
<keyword evidence="4" id="KW-0689">Ribosomal protein</keyword>
<protein>
    <submittedName>
        <fullName evidence="4">Ribosomal protein S18 acetylase RimI</fullName>
    </submittedName>
</protein>
<dbReference type="SUPFAM" id="SSF55729">
    <property type="entry name" value="Acyl-CoA N-acyltransferases (Nat)"/>
    <property type="match status" value="1"/>
</dbReference>
<dbReference type="AlphaFoldDB" id="A0A1H4Z476"/>
<evidence type="ECO:0000256" key="1">
    <source>
        <dbReference type="ARBA" id="ARBA00022679"/>
    </source>
</evidence>
<dbReference type="PANTHER" id="PTHR43877">
    <property type="entry name" value="AMINOALKYLPHOSPHONATE N-ACETYLTRANSFERASE-RELATED-RELATED"/>
    <property type="match status" value="1"/>
</dbReference>
<dbReference type="GO" id="GO:0016747">
    <property type="term" value="F:acyltransferase activity, transferring groups other than amino-acyl groups"/>
    <property type="evidence" value="ECO:0007669"/>
    <property type="project" value="InterPro"/>
</dbReference>
<keyword evidence="5" id="KW-1185">Reference proteome</keyword>
<accession>A0A1H4Z476</accession>
<keyword evidence="4" id="KW-0687">Ribonucleoprotein</keyword>
<dbReference type="InterPro" id="IPR000182">
    <property type="entry name" value="GNAT_dom"/>
</dbReference>
<dbReference type="STRING" id="53406.SAMN05421553_2297"/>
<keyword evidence="1" id="KW-0808">Transferase</keyword>
<dbReference type="PROSITE" id="PS51186">
    <property type="entry name" value="GNAT"/>
    <property type="match status" value="1"/>
</dbReference>
<dbReference type="RefSeq" id="WP_090380536.1">
    <property type="nucleotide sequence ID" value="NZ_CP156749.1"/>
</dbReference>
<evidence type="ECO:0000256" key="2">
    <source>
        <dbReference type="ARBA" id="ARBA00023315"/>
    </source>
</evidence>
<dbReference type="EMBL" id="FNSC01000001">
    <property type="protein sequence ID" value="SED24130.1"/>
    <property type="molecule type" value="Genomic_DNA"/>
</dbReference>
<dbReference type="InterPro" id="IPR016181">
    <property type="entry name" value="Acyl_CoA_acyltransferase"/>
</dbReference>
<dbReference type="PANTHER" id="PTHR43877:SF2">
    <property type="entry name" value="AMINOALKYLPHOSPHONATE N-ACETYLTRANSFERASE-RELATED"/>
    <property type="match status" value="1"/>
</dbReference>
<gene>
    <name evidence="4" type="ORF">SAMN05421553_2297</name>
</gene>
<dbReference type="Gene3D" id="3.40.630.30">
    <property type="match status" value="1"/>
</dbReference>
<evidence type="ECO:0000313" key="4">
    <source>
        <dbReference type="EMBL" id="SED24130.1"/>
    </source>
</evidence>
<keyword evidence="2" id="KW-0012">Acyltransferase</keyword>
<name>A0A1H4Z476_PSEAG</name>
<evidence type="ECO:0000259" key="3">
    <source>
        <dbReference type="PROSITE" id="PS51186"/>
    </source>
</evidence>
<reference evidence="5" key="1">
    <citation type="submission" date="2016-10" db="EMBL/GenBank/DDBJ databases">
        <authorList>
            <person name="Varghese N."/>
            <person name="Submissions S."/>
        </authorList>
    </citation>
    <scope>NUCLEOTIDE SEQUENCE [LARGE SCALE GENOMIC DNA]</scope>
    <source>
        <strain evidence="5">DSM 12111</strain>
    </source>
</reference>
<sequence>MAPQQSLCIHDATHADLEALQRIGCDTYREHFSGIWTRAGMQRFLSDDFSSENLASSLAATNQHLWLLAKDGAGNTQGFAKLNWNSRMPLHNAVGAELQKIYLLKSATGKGYGTQLLRAICERAAARQQQRLWLDVLKSNRAAQAFYSRFGFHACGEIPFSTDLFEIGMQVMTYDLTSRPQAHPTTCS</sequence>
<dbReference type="OrthoDB" id="143110at2"/>
<dbReference type="Pfam" id="PF00583">
    <property type="entry name" value="Acetyltransf_1"/>
    <property type="match status" value="1"/>
</dbReference>
<proteinExistence type="predicted"/>
<organism evidence="4 5">
    <name type="scientific">Pseudomonas anguilliseptica</name>
    <dbReference type="NCBI Taxonomy" id="53406"/>
    <lineage>
        <taxon>Bacteria</taxon>
        <taxon>Pseudomonadati</taxon>
        <taxon>Pseudomonadota</taxon>
        <taxon>Gammaproteobacteria</taxon>
        <taxon>Pseudomonadales</taxon>
        <taxon>Pseudomonadaceae</taxon>
        <taxon>Pseudomonas</taxon>
    </lineage>
</organism>